<evidence type="ECO:0000256" key="1">
    <source>
        <dbReference type="SAM" id="MobiDB-lite"/>
    </source>
</evidence>
<dbReference type="STRING" id="1592317.DPF_1499"/>
<keyword evidence="3" id="KW-1185">Reference proteome</keyword>
<comment type="caution">
    <text evidence="2">The sequence shown here is derived from an EMBL/GenBank/DDBJ whole genome shotgun (WGS) entry which is preliminary data.</text>
</comment>
<evidence type="ECO:0000313" key="2">
    <source>
        <dbReference type="EMBL" id="GAU08782.1"/>
    </source>
</evidence>
<feature type="region of interest" description="Disordered" evidence="1">
    <location>
        <begin position="31"/>
        <end position="100"/>
    </location>
</feature>
<feature type="compositionally biased region" description="Pro residues" evidence="1">
    <location>
        <begin position="39"/>
        <end position="49"/>
    </location>
</feature>
<name>A0A194AFD6_9BACT</name>
<organism evidence="2 3">
    <name type="scientific">Desulfoplanes formicivorans</name>
    <dbReference type="NCBI Taxonomy" id="1592317"/>
    <lineage>
        <taxon>Bacteria</taxon>
        <taxon>Pseudomonadati</taxon>
        <taxon>Thermodesulfobacteriota</taxon>
        <taxon>Desulfovibrionia</taxon>
        <taxon>Desulfovibrionales</taxon>
        <taxon>Desulfoplanaceae</taxon>
        <taxon>Desulfoplanes</taxon>
    </lineage>
</organism>
<dbReference type="AlphaFoldDB" id="A0A194AFD6"/>
<feature type="compositionally biased region" description="Low complexity" evidence="1">
    <location>
        <begin position="83"/>
        <end position="99"/>
    </location>
</feature>
<protein>
    <submittedName>
        <fullName evidence="2">Uncharacterized protein</fullName>
    </submittedName>
</protein>
<dbReference type="EMBL" id="BDFE01000015">
    <property type="protein sequence ID" value="GAU08782.1"/>
    <property type="molecule type" value="Genomic_DNA"/>
</dbReference>
<dbReference type="Proteomes" id="UP000095200">
    <property type="component" value="Unassembled WGS sequence"/>
</dbReference>
<gene>
    <name evidence="2" type="ORF">DPF_1499</name>
</gene>
<dbReference type="OrthoDB" id="5460870at2"/>
<dbReference type="RefSeq" id="WP_069858548.1">
    <property type="nucleotide sequence ID" value="NZ_BDFE01000015.1"/>
</dbReference>
<accession>A0A194AFD6</accession>
<proteinExistence type="predicted"/>
<sequence length="251" mass="27541">MDVSGIDLSLTMHLWHASGLRAILTDPQTVKRAMESSPAPLPRANPPQPTRKSQPGAVTPTPTAPRKKTSAPLANKSAHGSASTSRPGSSRPVPSSRTPQLPPELRAYFSRLPVPAFSLWTYWDLPVDLGPTPNKARQTLIKNMLHALHWPARSSVFWPLSRLQGDTVVADLDLFTFGVQAVTPVYVFCFGEQACRVLVPDKDPATLQRSTSPYTQALVQCFPSLNAMLPDNRELKTIAWKILKGYAPMPM</sequence>
<reference evidence="3" key="1">
    <citation type="submission" date="2016-06" db="EMBL/GenBank/DDBJ databases">
        <title>Draft genome sequence of Desulfoplanes formicivorans strain Pf12B.</title>
        <authorList>
            <person name="Watanabe M."/>
            <person name="Kojima H."/>
            <person name="Fukui M."/>
        </authorList>
    </citation>
    <scope>NUCLEOTIDE SEQUENCE [LARGE SCALE GENOMIC DNA]</scope>
    <source>
        <strain evidence="3">Pf12B</strain>
    </source>
</reference>
<evidence type="ECO:0000313" key="3">
    <source>
        <dbReference type="Proteomes" id="UP000095200"/>
    </source>
</evidence>